<dbReference type="InterPro" id="IPR015797">
    <property type="entry name" value="NUDIX_hydrolase-like_dom_sf"/>
</dbReference>
<dbReference type="Gene3D" id="3.90.79.10">
    <property type="entry name" value="Nucleoside Triphosphate Pyrophosphohydrolase"/>
    <property type="match status" value="1"/>
</dbReference>
<evidence type="ECO:0000313" key="6">
    <source>
        <dbReference type="EMBL" id="BAS00848.1"/>
    </source>
</evidence>
<keyword evidence="2" id="KW-0479">Metal-binding</keyword>
<protein>
    <submittedName>
        <fullName evidence="6">Hydrolase</fullName>
    </submittedName>
</protein>
<dbReference type="SUPFAM" id="SSF55811">
    <property type="entry name" value="Nudix"/>
    <property type="match status" value="1"/>
</dbReference>
<dbReference type="GO" id="GO:0046872">
    <property type="term" value="F:metal ion binding"/>
    <property type="evidence" value="ECO:0007669"/>
    <property type="project" value="UniProtKB-KW"/>
</dbReference>
<dbReference type="PANTHER" id="PTHR12629">
    <property type="entry name" value="DIPHOSPHOINOSITOL POLYPHOSPHATE PHOSPHOHYDROLASE"/>
    <property type="match status" value="1"/>
</dbReference>
<proteinExistence type="predicted"/>
<reference evidence="6" key="1">
    <citation type="journal article" date="2015" name="Genome Announc.">
        <title>Complete Genome Sequence of the Bacteriochlorophyll b-Producing Photosynthetic Bacterium Blastochloris viridis.</title>
        <authorList>
            <person name="Tsukatani Y."/>
            <person name="Hirose Y."/>
            <person name="Harada J."/>
            <person name="Misawa N."/>
            <person name="Mori K."/>
            <person name="Inoue K."/>
            <person name="Tamiaki H."/>
        </authorList>
    </citation>
    <scope>NUCLEOTIDE SEQUENCE [LARGE SCALE GENOMIC DNA]</scope>
    <source>
        <strain evidence="6">DSM 133</strain>
    </source>
</reference>
<keyword evidence="3 6" id="KW-0378">Hydrolase</keyword>
<dbReference type="Pfam" id="PF00293">
    <property type="entry name" value="NUDIX"/>
    <property type="match status" value="1"/>
</dbReference>
<dbReference type="InterPro" id="IPR000086">
    <property type="entry name" value="NUDIX_hydrolase_dom"/>
</dbReference>
<keyword evidence="4" id="KW-0460">Magnesium</keyword>
<name>A0A182D746_BLAVI</name>
<dbReference type="PROSITE" id="PS51462">
    <property type="entry name" value="NUDIX"/>
    <property type="match status" value="1"/>
</dbReference>
<comment type="cofactor">
    <cofactor evidence="1">
        <name>Mg(2+)</name>
        <dbReference type="ChEBI" id="CHEBI:18420"/>
    </cofactor>
</comment>
<evidence type="ECO:0000256" key="1">
    <source>
        <dbReference type="ARBA" id="ARBA00001946"/>
    </source>
</evidence>
<evidence type="ECO:0000259" key="5">
    <source>
        <dbReference type="PROSITE" id="PS51462"/>
    </source>
</evidence>
<evidence type="ECO:0000256" key="2">
    <source>
        <dbReference type="ARBA" id="ARBA00022723"/>
    </source>
</evidence>
<dbReference type="InterPro" id="IPR047198">
    <property type="entry name" value="DDP-like_NUDIX"/>
</dbReference>
<evidence type="ECO:0000256" key="3">
    <source>
        <dbReference type="ARBA" id="ARBA00022801"/>
    </source>
</evidence>
<dbReference type="PATRIC" id="fig|1079.8.peg.3354"/>
<dbReference type="GO" id="GO:0016462">
    <property type="term" value="F:pyrophosphatase activity"/>
    <property type="evidence" value="ECO:0007669"/>
    <property type="project" value="InterPro"/>
</dbReference>
<dbReference type="AlphaFoldDB" id="A0A182D746"/>
<sequence length="120" mass="13865">MLLVTSRETQRWIVPKGWPIKGVPDYIAAAQEAREEAGLFGYVQKKPLGCYEAWKRLDSGFELVNVRVFRFDVEDQFDTWLEKGQRQLRWVDLDAAADLIEEPGLSALLRQIKPNWEDAA</sequence>
<gene>
    <name evidence="6" type="ORF">BV133_3254</name>
</gene>
<dbReference type="GO" id="GO:0005737">
    <property type="term" value="C:cytoplasm"/>
    <property type="evidence" value="ECO:0007669"/>
    <property type="project" value="TreeGrafter"/>
</dbReference>
<dbReference type="EMBL" id="AP014854">
    <property type="protein sequence ID" value="BAS00848.1"/>
    <property type="molecule type" value="Genomic_DNA"/>
</dbReference>
<dbReference type="PANTHER" id="PTHR12629:SF0">
    <property type="entry name" value="DIPHOSPHOINOSITOL-POLYPHOSPHATE DIPHOSPHATASE"/>
    <property type="match status" value="1"/>
</dbReference>
<organism evidence="6">
    <name type="scientific">Blastochloris viridis</name>
    <name type="common">Rhodopseudomonas viridis</name>
    <dbReference type="NCBI Taxonomy" id="1079"/>
    <lineage>
        <taxon>Bacteria</taxon>
        <taxon>Pseudomonadati</taxon>
        <taxon>Pseudomonadota</taxon>
        <taxon>Alphaproteobacteria</taxon>
        <taxon>Hyphomicrobiales</taxon>
        <taxon>Blastochloridaceae</taxon>
        <taxon>Blastochloris</taxon>
    </lineage>
</organism>
<accession>A0A182D746</accession>
<evidence type="ECO:0000256" key="4">
    <source>
        <dbReference type="ARBA" id="ARBA00022842"/>
    </source>
</evidence>
<dbReference type="CDD" id="cd04666">
    <property type="entry name" value="NUDIX_DIPP2_like_Nudt4"/>
    <property type="match status" value="1"/>
</dbReference>
<feature type="domain" description="Nudix hydrolase" evidence="5">
    <location>
        <begin position="1"/>
        <end position="113"/>
    </location>
</feature>